<organism evidence="2 3">
    <name type="scientific">Ascobolus immersus RN42</name>
    <dbReference type="NCBI Taxonomy" id="1160509"/>
    <lineage>
        <taxon>Eukaryota</taxon>
        <taxon>Fungi</taxon>
        <taxon>Dikarya</taxon>
        <taxon>Ascomycota</taxon>
        <taxon>Pezizomycotina</taxon>
        <taxon>Pezizomycetes</taxon>
        <taxon>Pezizales</taxon>
        <taxon>Ascobolaceae</taxon>
        <taxon>Ascobolus</taxon>
    </lineage>
</organism>
<protein>
    <recommendedName>
        <fullName evidence="4">Invertebrate defensins family profile domain-containing protein</fullName>
    </recommendedName>
</protein>
<evidence type="ECO:0000256" key="1">
    <source>
        <dbReference type="SAM" id="SignalP"/>
    </source>
</evidence>
<proteinExistence type="predicted"/>
<accession>A0A3N4H8A8</accession>
<evidence type="ECO:0000313" key="3">
    <source>
        <dbReference type="Proteomes" id="UP000275078"/>
    </source>
</evidence>
<dbReference type="AlphaFoldDB" id="A0A3N4H8A8"/>
<feature type="signal peptide" evidence="1">
    <location>
        <begin position="1"/>
        <end position="20"/>
    </location>
</feature>
<dbReference type="Proteomes" id="UP000275078">
    <property type="component" value="Unassembled WGS sequence"/>
</dbReference>
<sequence>MQFTTLSVLFFSLLTVGALATPVAVDTSAPVEKTLFKRQDCAPGSPCLGHGLFGANHNSKCNSICRSSSCRKQSGRCAGTGNQFCYCSAK</sequence>
<evidence type="ECO:0000313" key="2">
    <source>
        <dbReference type="EMBL" id="RPA70995.1"/>
    </source>
</evidence>
<reference evidence="2 3" key="1">
    <citation type="journal article" date="2018" name="Nat. Ecol. Evol.">
        <title>Pezizomycetes genomes reveal the molecular basis of ectomycorrhizal truffle lifestyle.</title>
        <authorList>
            <person name="Murat C."/>
            <person name="Payen T."/>
            <person name="Noel B."/>
            <person name="Kuo A."/>
            <person name="Morin E."/>
            <person name="Chen J."/>
            <person name="Kohler A."/>
            <person name="Krizsan K."/>
            <person name="Balestrini R."/>
            <person name="Da Silva C."/>
            <person name="Montanini B."/>
            <person name="Hainaut M."/>
            <person name="Levati E."/>
            <person name="Barry K.W."/>
            <person name="Belfiori B."/>
            <person name="Cichocki N."/>
            <person name="Clum A."/>
            <person name="Dockter R.B."/>
            <person name="Fauchery L."/>
            <person name="Guy J."/>
            <person name="Iotti M."/>
            <person name="Le Tacon F."/>
            <person name="Lindquist E.A."/>
            <person name="Lipzen A."/>
            <person name="Malagnac F."/>
            <person name="Mello A."/>
            <person name="Molinier V."/>
            <person name="Miyauchi S."/>
            <person name="Poulain J."/>
            <person name="Riccioni C."/>
            <person name="Rubini A."/>
            <person name="Sitrit Y."/>
            <person name="Splivallo R."/>
            <person name="Traeger S."/>
            <person name="Wang M."/>
            <person name="Zifcakova L."/>
            <person name="Wipf D."/>
            <person name="Zambonelli A."/>
            <person name="Paolocci F."/>
            <person name="Nowrousian M."/>
            <person name="Ottonello S."/>
            <person name="Baldrian P."/>
            <person name="Spatafora J.W."/>
            <person name="Henrissat B."/>
            <person name="Nagy L.G."/>
            <person name="Aury J.M."/>
            <person name="Wincker P."/>
            <person name="Grigoriev I.V."/>
            <person name="Bonfante P."/>
            <person name="Martin F.M."/>
        </authorList>
    </citation>
    <scope>NUCLEOTIDE SEQUENCE [LARGE SCALE GENOMIC DNA]</scope>
    <source>
        <strain evidence="2 3">RN42</strain>
    </source>
</reference>
<gene>
    <name evidence="2" type="ORF">BJ508DRAFT_420057</name>
</gene>
<evidence type="ECO:0008006" key="4">
    <source>
        <dbReference type="Google" id="ProtNLM"/>
    </source>
</evidence>
<name>A0A3N4H8A8_ASCIM</name>
<feature type="chain" id="PRO_5018097993" description="Invertebrate defensins family profile domain-containing protein" evidence="1">
    <location>
        <begin position="21"/>
        <end position="90"/>
    </location>
</feature>
<keyword evidence="1" id="KW-0732">Signal</keyword>
<dbReference type="EMBL" id="ML119992">
    <property type="protein sequence ID" value="RPA70995.1"/>
    <property type="molecule type" value="Genomic_DNA"/>
</dbReference>
<keyword evidence="3" id="KW-1185">Reference proteome</keyword>